<dbReference type="CDD" id="cd05198">
    <property type="entry name" value="formate_dh_like"/>
    <property type="match status" value="1"/>
</dbReference>
<keyword evidence="2 4" id="KW-0560">Oxidoreductase</keyword>
<evidence type="ECO:0000259" key="5">
    <source>
        <dbReference type="Pfam" id="PF00389"/>
    </source>
</evidence>
<dbReference type="InterPro" id="IPR050418">
    <property type="entry name" value="D-iso_2-hydroxyacid_DH_PdxB"/>
</dbReference>
<evidence type="ECO:0000256" key="3">
    <source>
        <dbReference type="ARBA" id="ARBA00023027"/>
    </source>
</evidence>
<keyword evidence="8" id="KW-1185">Reference proteome</keyword>
<dbReference type="EMBL" id="KV878583">
    <property type="protein sequence ID" value="OJJ62806.1"/>
    <property type="molecule type" value="Genomic_DNA"/>
</dbReference>
<dbReference type="Pfam" id="PF00389">
    <property type="entry name" value="2-Hacid_dh"/>
    <property type="match status" value="1"/>
</dbReference>
<dbReference type="InterPro" id="IPR006139">
    <property type="entry name" value="D-isomer_2_OHA_DH_cat_dom"/>
</dbReference>
<feature type="domain" description="D-isomer specific 2-hydroxyacid dehydrogenase NAD-binding" evidence="6">
    <location>
        <begin position="118"/>
        <end position="306"/>
    </location>
</feature>
<dbReference type="RefSeq" id="XP_040706612.1">
    <property type="nucleotide sequence ID" value="XM_040851663.1"/>
</dbReference>
<evidence type="ECO:0000259" key="6">
    <source>
        <dbReference type="Pfam" id="PF02826"/>
    </source>
</evidence>
<protein>
    <recommendedName>
        <fullName evidence="9">D-isomer specific 2-hydroxyacid dehydrogenase NAD-binding domain-containing protein</fullName>
    </recommendedName>
</protein>
<dbReference type="PANTHER" id="PTHR43761:SF1">
    <property type="entry name" value="D-ISOMER SPECIFIC 2-HYDROXYACID DEHYDROGENASE CATALYTIC DOMAIN-CONTAINING PROTEIN-RELATED"/>
    <property type="match status" value="1"/>
</dbReference>
<evidence type="ECO:0000256" key="2">
    <source>
        <dbReference type="ARBA" id="ARBA00023002"/>
    </source>
</evidence>
<dbReference type="PANTHER" id="PTHR43761">
    <property type="entry name" value="D-ISOMER SPECIFIC 2-HYDROXYACID DEHYDROGENASE FAMILY PROTEIN (AFU_ORTHOLOGUE AFUA_1G13630)"/>
    <property type="match status" value="1"/>
</dbReference>
<evidence type="ECO:0000313" key="8">
    <source>
        <dbReference type="Proteomes" id="UP000184356"/>
    </source>
</evidence>
<dbReference type="VEuPathDB" id="FungiDB:ASPSYDRAFT_86457"/>
<dbReference type="GO" id="GO:0051287">
    <property type="term" value="F:NAD binding"/>
    <property type="evidence" value="ECO:0007669"/>
    <property type="project" value="InterPro"/>
</dbReference>
<dbReference type="STRING" id="1036612.A0A1L9TTM5"/>
<evidence type="ECO:0000313" key="7">
    <source>
        <dbReference type="EMBL" id="OJJ62806.1"/>
    </source>
</evidence>
<dbReference type="GO" id="GO:0016616">
    <property type="term" value="F:oxidoreductase activity, acting on the CH-OH group of donors, NAD or NADP as acceptor"/>
    <property type="evidence" value="ECO:0007669"/>
    <property type="project" value="InterPro"/>
</dbReference>
<dbReference type="Pfam" id="PF02826">
    <property type="entry name" value="2-Hacid_dh_C"/>
    <property type="match status" value="1"/>
</dbReference>
<dbReference type="GeneID" id="63767736"/>
<dbReference type="OrthoDB" id="298012at2759"/>
<dbReference type="SUPFAM" id="SSF51735">
    <property type="entry name" value="NAD(P)-binding Rossmann-fold domains"/>
    <property type="match status" value="1"/>
</dbReference>
<proteinExistence type="inferred from homology"/>
<reference evidence="8" key="1">
    <citation type="journal article" date="2017" name="Genome Biol.">
        <title>Comparative genomics reveals high biological diversity and specific adaptations in the industrially and medically important fungal genus Aspergillus.</title>
        <authorList>
            <person name="de Vries R.P."/>
            <person name="Riley R."/>
            <person name="Wiebenga A."/>
            <person name="Aguilar-Osorio G."/>
            <person name="Amillis S."/>
            <person name="Uchima C.A."/>
            <person name="Anderluh G."/>
            <person name="Asadollahi M."/>
            <person name="Askin M."/>
            <person name="Barry K."/>
            <person name="Battaglia E."/>
            <person name="Bayram O."/>
            <person name="Benocci T."/>
            <person name="Braus-Stromeyer S.A."/>
            <person name="Caldana C."/>
            <person name="Canovas D."/>
            <person name="Cerqueira G.C."/>
            <person name="Chen F."/>
            <person name="Chen W."/>
            <person name="Choi C."/>
            <person name="Clum A."/>
            <person name="Dos Santos R.A."/>
            <person name="Damasio A.R."/>
            <person name="Diallinas G."/>
            <person name="Emri T."/>
            <person name="Fekete E."/>
            <person name="Flipphi M."/>
            <person name="Freyberg S."/>
            <person name="Gallo A."/>
            <person name="Gournas C."/>
            <person name="Habgood R."/>
            <person name="Hainaut M."/>
            <person name="Harispe M.L."/>
            <person name="Henrissat B."/>
            <person name="Hilden K.S."/>
            <person name="Hope R."/>
            <person name="Hossain A."/>
            <person name="Karabika E."/>
            <person name="Karaffa L."/>
            <person name="Karanyi Z."/>
            <person name="Krasevec N."/>
            <person name="Kuo A."/>
            <person name="Kusch H."/>
            <person name="LaButti K."/>
            <person name="Lagendijk E.L."/>
            <person name="Lapidus A."/>
            <person name="Levasseur A."/>
            <person name="Lindquist E."/>
            <person name="Lipzen A."/>
            <person name="Logrieco A.F."/>
            <person name="MacCabe A."/>
            <person name="Maekelae M.R."/>
            <person name="Malavazi I."/>
            <person name="Melin P."/>
            <person name="Meyer V."/>
            <person name="Mielnichuk N."/>
            <person name="Miskei M."/>
            <person name="Molnar A.P."/>
            <person name="Mule G."/>
            <person name="Ngan C.Y."/>
            <person name="Orejas M."/>
            <person name="Orosz E."/>
            <person name="Ouedraogo J.P."/>
            <person name="Overkamp K.M."/>
            <person name="Park H.-S."/>
            <person name="Perrone G."/>
            <person name="Piumi F."/>
            <person name="Punt P.J."/>
            <person name="Ram A.F."/>
            <person name="Ramon A."/>
            <person name="Rauscher S."/>
            <person name="Record E."/>
            <person name="Riano-Pachon D.M."/>
            <person name="Robert V."/>
            <person name="Roehrig J."/>
            <person name="Ruller R."/>
            <person name="Salamov A."/>
            <person name="Salih N.S."/>
            <person name="Samson R.A."/>
            <person name="Sandor E."/>
            <person name="Sanguinetti M."/>
            <person name="Schuetze T."/>
            <person name="Sepcic K."/>
            <person name="Shelest E."/>
            <person name="Sherlock G."/>
            <person name="Sophianopoulou V."/>
            <person name="Squina F.M."/>
            <person name="Sun H."/>
            <person name="Susca A."/>
            <person name="Todd R.B."/>
            <person name="Tsang A."/>
            <person name="Unkles S.E."/>
            <person name="van de Wiele N."/>
            <person name="van Rossen-Uffink D."/>
            <person name="Oliveira J.V."/>
            <person name="Vesth T.C."/>
            <person name="Visser J."/>
            <person name="Yu J.-H."/>
            <person name="Zhou M."/>
            <person name="Andersen M.R."/>
            <person name="Archer D.B."/>
            <person name="Baker S.E."/>
            <person name="Benoit I."/>
            <person name="Brakhage A.A."/>
            <person name="Braus G.H."/>
            <person name="Fischer R."/>
            <person name="Frisvad J.C."/>
            <person name="Goldman G.H."/>
            <person name="Houbraken J."/>
            <person name="Oakley B."/>
            <person name="Pocsi I."/>
            <person name="Scazzocchio C."/>
            <person name="Seiboth B."/>
            <person name="vanKuyk P.A."/>
            <person name="Wortman J."/>
            <person name="Dyer P.S."/>
            <person name="Grigoriev I.V."/>
        </authorList>
    </citation>
    <scope>NUCLEOTIDE SEQUENCE [LARGE SCALE GENOMIC DNA]</scope>
    <source>
        <strain evidence="8">CBS 593.65</strain>
    </source>
</reference>
<evidence type="ECO:0000256" key="1">
    <source>
        <dbReference type="ARBA" id="ARBA00005854"/>
    </source>
</evidence>
<feature type="domain" description="D-isomer specific 2-hydroxyacid dehydrogenase catalytic" evidence="5">
    <location>
        <begin position="38"/>
        <end position="333"/>
    </location>
</feature>
<organism evidence="7 8">
    <name type="scientific">Aspergillus sydowii CBS 593.65</name>
    <dbReference type="NCBI Taxonomy" id="1036612"/>
    <lineage>
        <taxon>Eukaryota</taxon>
        <taxon>Fungi</taxon>
        <taxon>Dikarya</taxon>
        <taxon>Ascomycota</taxon>
        <taxon>Pezizomycotina</taxon>
        <taxon>Eurotiomycetes</taxon>
        <taxon>Eurotiomycetidae</taxon>
        <taxon>Eurotiales</taxon>
        <taxon>Aspergillaceae</taxon>
        <taxon>Aspergillus</taxon>
        <taxon>Aspergillus subgen. Nidulantes</taxon>
    </lineage>
</organism>
<evidence type="ECO:0000256" key="4">
    <source>
        <dbReference type="RuleBase" id="RU003719"/>
    </source>
</evidence>
<dbReference type="Proteomes" id="UP000184356">
    <property type="component" value="Unassembled WGS sequence"/>
</dbReference>
<name>A0A1L9TTM5_9EURO</name>
<keyword evidence="3" id="KW-0520">NAD</keyword>
<sequence length="337" mass="36681">MPLPSAQHHHIVFLQGAAVPQIPQFNLPAPFTYSQTVHSWTSPAEVAERIRVASILVLSAVRIDAAALSPENSPHLKLIVMVATGYDCVDLEACRKRGIIVCNCPNSNIEAVSEHAIGLYFATRRRYLDMHLSTRAGNWKKRGLLMFDYLDKDGTPPLTCQDEVAGIIGNGNVGKRIATMARNLGMKVLVSDRKISSTSTTDPSRVPFDSVIRQSTVLFVAVPLIDSTRNFISAPEFESMSSHALVINVSRGGTVDEDALIQALRERKISGAATDVFKEEPAGPETTPLLAEDVGELNIIATPHLAWLSQRTSVNYATKLKMAVEAWTSGQPVNVVT</sequence>
<gene>
    <name evidence="7" type="ORF">ASPSYDRAFT_86457</name>
</gene>
<dbReference type="InterPro" id="IPR006140">
    <property type="entry name" value="D-isomer_DH_NAD-bd"/>
</dbReference>
<accession>A0A1L9TTM5</accession>
<dbReference type="AlphaFoldDB" id="A0A1L9TTM5"/>
<comment type="similarity">
    <text evidence="1 4">Belongs to the D-isomer specific 2-hydroxyacid dehydrogenase family.</text>
</comment>
<dbReference type="Gene3D" id="3.40.50.720">
    <property type="entry name" value="NAD(P)-binding Rossmann-like Domain"/>
    <property type="match status" value="2"/>
</dbReference>
<evidence type="ECO:0008006" key="9">
    <source>
        <dbReference type="Google" id="ProtNLM"/>
    </source>
</evidence>
<dbReference type="SUPFAM" id="SSF52283">
    <property type="entry name" value="Formate/glycerate dehydrogenase catalytic domain-like"/>
    <property type="match status" value="1"/>
</dbReference>
<dbReference type="InterPro" id="IPR036291">
    <property type="entry name" value="NAD(P)-bd_dom_sf"/>
</dbReference>